<dbReference type="Proteomes" id="UP000050863">
    <property type="component" value="Unassembled WGS sequence"/>
</dbReference>
<organism evidence="2 3">
    <name type="scientific">Bradyrhizobium jicamae</name>
    <dbReference type="NCBI Taxonomy" id="280332"/>
    <lineage>
        <taxon>Bacteria</taxon>
        <taxon>Pseudomonadati</taxon>
        <taxon>Pseudomonadota</taxon>
        <taxon>Alphaproteobacteria</taxon>
        <taxon>Hyphomicrobiales</taxon>
        <taxon>Nitrobacteraceae</taxon>
        <taxon>Bradyrhizobium</taxon>
    </lineage>
</organism>
<dbReference type="AlphaFoldDB" id="A0A0R3LAJ6"/>
<reference evidence="2 3" key="1">
    <citation type="submission" date="2014-03" db="EMBL/GenBank/DDBJ databases">
        <title>Bradyrhizobium valentinum sp. nov., isolated from effective nodules of Lupinus mariae-josephae, a lupine endemic of basic-lime soils in Eastern Spain.</title>
        <authorList>
            <person name="Duran D."/>
            <person name="Rey L."/>
            <person name="Navarro A."/>
            <person name="Busquets A."/>
            <person name="Imperial J."/>
            <person name="Ruiz-Argueso T."/>
        </authorList>
    </citation>
    <scope>NUCLEOTIDE SEQUENCE [LARGE SCALE GENOMIC DNA]</scope>
    <source>
        <strain evidence="2 3">PAC68</strain>
    </source>
</reference>
<evidence type="ECO:0000313" key="3">
    <source>
        <dbReference type="Proteomes" id="UP000050863"/>
    </source>
</evidence>
<name>A0A0R3LAJ6_9BRAD</name>
<comment type="caution">
    <text evidence="2">The sequence shown here is derived from an EMBL/GenBank/DDBJ whole genome shotgun (WGS) entry which is preliminary data.</text>
</comment>
<evidence type="ECO:0000256" key="1">
    <source>
        <dbReference type="SAM" id="MobiDB-lite"/>
    </source>
</evidence>
<accession>A0A0R3LAJ6</accession>
<dbReference type="EMBL" id="LLXZ01000126">
    <property type="protein sequence ID" value="KRR04920.1"/>
    <property type="molecule type" value="Genomic_DNA"/>
</dbReference>
<gene>
    <name evidence="2" type="ORF">CQ12_40845</name>
</gene>
<protein>
    <submittedName>
        <fullName evidence="2">Uncharacterized protein</fullName>
    </submittedName>
</protein>
<feature type="region of interest" description="Disordered" evidence="1">
    <location>
        <begin position="1"/>
        <end position="21"/>
    </location>
</feature>
<proteinExistence type="predicted"/>
<dbReference type="RefSeq" id="WP_057837226.1">
    <property type="nucleotide sequence ID" value="NZ_LLXZ01000126.1"/>
</dbReference>
<sequence length="127" mass="14623">MSAKMRAETTRQEARKAARAADRAEAEAWSIRMEGYGGPAQPSPTIGQCLNGGYGWLEVECCRCKTRASMPLDAIHRPRDTPIWKLEPSFRCRSCGTRRYKPPVRMIKLTEQREITPYKWVHPDEER</sequence>
<keyword evidence="3" id="KW-1185">Reference proteome</keyword>
<evidence type="ECO:0000313" key="2">
    <source>
        <dbReference type="EMBL" id="KRR04920.1"/>
    </source>
</evidence>